<accession>A0ABW6SHK8</accession>
<keyword evidence="2" id="KW-1185">Reference proteome</keyword>
<dbReference type="Proteomes" id="UP001601992">
    <property type="component" value="Unassembled WGS sequence"/>
</dbReference>
<organism evidence="1 2">
    <name type="scientific">Nocardia jiangxiensis</name>
    <dbReference type="NCBI Taxonomy" id="282685"/>
    <lineage>
        <taxon>Bacteria</taxon>
        <taxon>Bacillati</taxon>
        <taxon>Actinomycetota</taxon>
        <taxon>Actinomycetes</taxon>
        <taxon>Mycobacteriales</taxon>
        <taxon>Nocardiaceae</taxon>
        <taxon>Nocardia</taxon>
    </lineage>
</organism>
<evidence type="ECO:0000313" key="1">
    <source>
        <dbReference type="EMBL" id="MFF3574714.1"/>
    </source>
</evidence>
<reference evidence="1 2" key="1">
    <citation type="submission" date="2024-10" db="EMBL/GenBank/DDBJ databases">
        <title>The Natural Products Discovery Center: Release of the First 8490 Sequenced Strains for Exploring Actinobacteria Biosynthetic Diversity.</title>
        <authorList>
            <person name="Kalkreuter E."/>
            <person name="Kautsar S.A."/>
            <person name="Yang D."/>
            <person name="Bader C.D."/>
            <person name="Teijaro C.N."/>
            <person name="Fluegel L."/>
            <person name="Davis C.M."/>
            <person name="Simpson J.R."/>
            <person name="Lauterbach L."/>
            <person name="Steele A.D."/>
            <person name="Gui C."/>
            <person name="Meng S."/>
            <person name="Li G."/>
            <person name="Viehrig K."/>
            <person name="Ye F."/>
            <person name="Su P."/>
            <person name="Kiefer A.F."/>
            <person name="Nichols A."/>
            <person name="Cepeda A.J."/>
            <person name="Yan W."/>
            <person name="Fan B."/>
            <person name="Jiang Y."/>
            <person name="Adhikari A."/>
            <person name="Zheng C.-J."/>
            <person name="Schuster L."/>
            <person name="Cowan T.M."/>
            <person name="Smanski M.J."/>
            <person name="Chevrette M.G."/>
            <person name="De Carvalho L.P.S."/>
            <person name="Shen B."/>
        </authorList>
    </citation>
    <scope>NUCLEOTIDE SEQUENCE [LARGE SCALE GENOMIC DNA]</scope>
    <source>
        <strain evidence="1 2">NPDC002593</strain>
    </source>
</reference>
<dbReference type="RefSeq" id="WP_387406939.1">
    <property type="nucleotide sequence ID" value="NZ_JBIAQY010000029.1"/>
</dbReference>
<evidence type="ECO:0000313" key="2">
    <source>
        <dbReference type="Proteomes" id="UP001601992"/>
    </source>
</evidence>
<comment type="caution">
    <text evidence="1">The sequence shown here is derived from an EMBL/GenBank/DDBJ whole genome shotgun (WGS) entry which is preliminary data.</text>
</comment>
<name>A0ABW6SHK8_9NOCA</name>
<gene>
    <name evidence="1" type="ORF">ACFYXQ_43895</name>
</gene>
<protein>
    <submittedName>
        <fullName evidence="1">Uncharacterized protein</fullName>
    </submittedName>
</protein>
<proteinExistence type="predicted"/>
<sequence length="125" mass="12965">MPFIAAAVIALLVIGGVLIAAVLRPAEKNVTTSDRLVTAIQNFATAQSGTDPARRAATACSGFDPAHSPLGPDAAGKKIEIVRMTDPTANGKRAKVTVTSSVDGHESTSTWNLTQTGNDWFVCSV</sequence>
<dbReference type="EMBL" id="JBIAQY010000029">
    <property type="protein sequence ID" value="MFF3574714.1"/>
    <property type="molecule type" value="Genomic_DNA"/>
</dbReference>